<sequence length="350" mass="39986">MSSIFASTQVTLCILLVCTLDHVAGSGPDALDEPPIWNFTMSQCSGFRNEAVLRPRFVLWPESIKGVTFRYCCEYQPVANSLTASPASFNLSTYRYGPNEGTLLPAPYFDLGLIDTQYAWYWQHWIFWQLPTRLDYEPLFCEVSDLRRLYMYRFWWKPFVRASETAGPLIAILLIGGIAIPLFRHRRVRWEELWSDLLHVVLLTDVGSCLMEGIGHSATREWRSQLMFNGGVVYTYLTLFAMLSSVIRHAIRRRSARHNRKHAKESWRWQKVFGQFAAQFMLGAYLILVEDVSGRRLEGLACLVLGTVVGATIYSAGVELYVISQFFHFRCIVEKTKGDSGSDSDSCSPV</sequence>
<organism evidence="3 4">
    <name type="scientific">Ceratodon purpureus</name>
    <name type="common">Fire moss</name>
    <name type="synonym">Dicranum purpureum</name>
    <dbReference type="NCBI Taxonomy" id="3225"/>
    <lineage>
        <taxon>Eukaryota</taxon>
        <taxon>Viridiplantae</taxon>
        <taxon>Streptophyta</taxon>
        <taxon>Embryophyta</taxon>
        <taxon>Bryophyta</taxon>
        <taxon>Bryophytina</taxon>
        <taxon>Bryopsida</taxon>
        <taxon>Dicranidae</taxon>
        <taxon>Pseudoditrichales</taxon>
        <taxon>Ditrichaceae</taxon>
        <taxon>Ceratodon</taxon>
    </lineage>
</organism>
<evidence type="ECO:0000256" key="2">
    <source>
        <dbReference type="SAM" id="SignalP"/>
    </source>
</evidence>
<gene>
    <name evidence="3" type="ORF">KC19_3G164600</name>
</gene>
<evidence type="ECO:0000313" key="4">
    <source>
        <dbReference type="Proteomes" id="UP000822688"/>
    </source>
</evidence>
<reference evidence="3" key="1">
    <citation type="submission" date="2020-06" db="EMBL/GenBank/DDBJ databases">
        <title>WGS assembly of Ceratodon purpureus strain R40.</title>
        <authorList>
            <person name="Carey S.B."/>
            <person name="Jenkins J."/>
            <person name="Shu S."/>
            <person name="Lovell J.T."/>
            <person name="Sreedasyam A."/>
            <person name="Maumus F."/>
            <person name="Tiley G.P."/>
            <person name="Fernandez-Pozo N."/>
            <person name="Barry K."/>
            <person name="Chen C."/>
            <person name="Wang M."/>
            <person name="Lipzen A."/>
            <person name="Daum C."/>
            <person name="Saski C.A."/>
            <person name="Payton A.C."/>
            <person name="Mcbreen J.C."/>
            <person name="Conrad R.E."/>
            <person name="Kollar L.M."/>
            <person name="Olsson S."/>
            <person name="Huttunen S."/>
            <person name="Landis J.B."/>
            <person name="Wickett N.J."/>
            <person name="Johnson M.G."/>
            <person name="Rensing S.A."/>
            <person name="Grimwood J."/>
            <person name="Schmutz J."/>
            <person name="Mcdaniel S.F."/>
        </authorList>
    </citation>
    <scope>NUCLEOTIDE SEQUENCE</scope>
    <source>
        <strain evidence="3">R40</strain>
    </source>
</reference>
<dbReference type="EMBL" id="CM026423">
    <property type="protein sequence ID" value="KAG0583804.1"/>
    <property type="molecule type" value="Genomic_DNA"/>
</dbReference>
<evidence type="ECO:0000256" key="1">
    <source>
        <dbReference type="SAM" id="Phobius"/>
    </source>
</evidence>
<keyword evidence="1" id="KW-0472">Membrane</keyword>
<dbReference type="AlphaFoldDB" id="A0A8T0IJ38"/>
<keyword evidence="1" id="KW-1133">Transmembrane helix</keyword>
<feature type="signal peptide" evidence="2">
    <location>
        <begin position="1"/>
        <end position="25"/>
    </location>
</feature>
<feature type="transmembrane region" description="Helical" evidence="1">
    <location>
        <begin position="272"/>
        <end position="288"/>
    </location>
</feature>
<evidence type="ECO:0000313" key="3">
    <source>
        <dbReference type="EMBL" id="KAG0583804.1"/>
    </source>
</evidence>
<feature type="transmembrane region" description="Helical" evidence="1">
    <location>
        <begin position="300"/>
        <end position="322"/>
    </location>
</feature>
<feature type="transmembrane region" description="Helical" evidence="1">
    <location>
        <begin position="231"/>
        <end position="251"/>
    </location>
</feature>
<comment type="caution">
    <text evidence="3">The sequence shown here is derived from an EMBL/GenBank/DDBJ whole genome shotgun (WGS) entry which is preliminary data.</text>
</comment>
<keyword evidence="2" id="KW-0732">Signal</keyword>
<feature type="transmembrane region" description="Helical" evidence="1">
    <location>
        <begin position="165"/>
        <end position="185"/>
    </location>
</feature>
<proteinExistence type="predicted"/>
<accession>A0A8T0IJ38</accession>
<protein>
    <submittedName>
        <fullName evidence="3">Uncharacterized protein</fullName>
    </submittedName>
</protein>
<feature type="chain" id="PRO_5035802496" evidence="2">
    <location>
        <begin position="26"/>
        <end position="350"/>
    </location>
</feature>
<name>A0A8T0IJ38_CERPU</name>
<dbReference type="Proteomes" id="UP000822688">
    <property type="component" value="Chromosome 3"/>
</dbReference>
<keyword evidence="1" id="KW-0812">Transmembrane</keyword>
<keyword evidence="4" id="KW-1185">Reference proteome</keyword>